<evidence type="ECO:0000313" key="7">
    <source>
        <dbReference type="EMBL" id="KAF8766786.1"/>
    </source>
</evidence>
<evidence type="ECO:0000259" key="6">
    <source>
        <dbReference type="PROSITE" id="PS50011"/>
    </source>
</evidence>
<dbReference type="GO" id="GO:0005524">
    <property type="term" value="F:ATP binding"/>
    <property type="evidence" value="ECO:0007669"/>
    <property type="project" value="InterPro"/>
</dbReference>
<comment type="caution">
    <text evidence="7">The sequence shown here is derived from an EMBL/GenBank/DDBJ whole genome shotgun (WGS) entry which is preliminary data.</text>
</comment>
<evidence type="ECO:0000256" key="1">
    <source>
        <dbReference type="ARBA" id="ARBA00004496"/>
    </source>
</evidence>
<dbReference type="PROSITE" id="PS50011">
    <property type="entry name" value="PROTEIN_KINASE_DOM"/>
    <property type="match status" value="1"/>
</dbReference>
<accession>A0A8T0E681</accession>
<dbReference type="PANTHER" id="PTHR46392:SF1">
    <property type="entry name" value="DUAL SERINE_THREONINE AND TYROSINE PROTEIN KINASE"/>
    <property type="match status" value="1"/>
</dbReference>
<evidence type="ECO:0000256" key="5">
    <source>
        <dbReference type="ARBA" id="ARBA00022777"/>
    </source>
</evidence>
<evidence type="ECO:0000256" key="3">
    <source>
        <dbReference type="ARBA" id="ARBA00022527"/>
    </source>
</evidence>
<dbReference type="InterPro" id="IPR051302">
    <property type="entry name" value="Dual_SerThr-Tyr_Kinase"/>
</dbReference>
<dbReference type="Gene3D" id="1.10.510.10">
    <property type="entry name" value="Transferase(Phosphotransferase) domain 1"/>
    <property type="match status" value="1"/>
</dbReference>
<proteinExistence type="predicted"/>
<dbReference type="Proteomes" id="UP000807504">
    <property type="component" value="Unassembled WGS sequence"/>
</dbReference>
<keyword evidence="3" id="KW-0723">Serine/threonine-protein kinase</keyword>
<reference evidence="7" key="2">
    <citation type="submission" date="2020-06" db="EMBL/GenBank/DDBJ databases">
        <authorList>
            <person name="Sheffer M."/>
        </authorList>
    </citation>
    <scope>NUCLEOTIDE SEQUENCE</scope>
</reference>
<dbReference type="InterPro" id="IPR011009">
    <property type="entry name" value="Kinase-like_dom_sf"/>
</dbReference>
<dbReference type="GO" id="GO:0044344">
    <property type="term" value="P:cellular response to fibroblast growth factor stimulus"/>
    <property type="evidence" value="ECO:0007669"/>
    <property type="project" value="TreeGrafter"/>
</dbReference>
<comment type="subcellular location">
    <subcellularLocation>
        <location evidence="1">Cytoplasm</location>
    </subcellularLocation>
</comment>
<keyword evidence="2" id="KW-0963">Cytoplasm</keyword>
<dbReference type="Pfam" id="PF07714">
    <property type="entry name" value="PK_Tyr_Ser-Thr"/>
    <property type="match status" value="1"/>
</dbReference>
<dbReference type="GO" id="GO:0070374">
    <property type="term" value="P:positive regulation of ERK1 and ERK2 cascade"/>
    <property type="evidence" value="ECO:0007669"/>
    <property type="project" value="TreeGrafter"/>
</dbReference>
<sequence length="785" mass="89412">MAASIPYEISKFRNHARQLRRILRDTKQSLEDIEKSGYFTEEQIESIQLKLESEQTVYGVIYSSIGITILGHDCWAKAAVANELFGQKILPTEPQDAESDSSKMAWRMVRFIYGVETQVSLALPNSYELLDHLVSHEQQWHTVPLEDLELKGKPGEDPAFETAVLDVKLRHQLLRDDVVVMVSPTNVNASFEQILSVCMDGFTSIVIYAISNGVLSQSEVSELMEIKKKFPKLPIFFICVFPPSSELTESEQHVRNIGLYGRRSVFKPHSYHESSPMLQTVLKRKESLDSKLGSASLTLCQQLCGLGFLNVFSPNLKKKLCRQPSGGIEVESKLIEDFENFSSILLHIRQILQAELVQVATILNEAHNTCLRMFILSAFDMTWDMLITPKRIAYARQRENELYESLMSIANCKQEEIRQLIVETINGMTDELLVKASDYEFQGVELSENEPPSVRELQICTSEIQSLVLHSLNSAVAGKLIGSVDYLRESFVGTLERCLVSLENVKEGGEPSQASNALKQILNAAYQVEVTVRTSSSLLRVLFEKMKQLVQTLPWKAPPVIDSEWKRKVAYDMLMSLSESRLARSICSQFRERLRASHEQFAASLRHLEAMHSGRLERTEEQRLKLDKHNRAKITDLGFCKPEAMMSGSIVGTPIHMAPELFSGRYDNSVDVYAFGILFWYICADHVRLPYVYEQCQSKDQLWTSVKKGARPERLPQFDENCWRLMEDCWNGNPSLRPLLGEVEPRLMEIIEYYEHNPLPSRGMEQKEVDIMSSSPFINLEFAPA</sequence>
<organism evidence="7 8">
    <name type="scientific">Argiope bruennichi</name>
    <name type="common">Wasp spider</name>
    <name type="synonym">Aranea bruennichi</name>
    <dbReference type="NCBI Taxonomy" id="94029"/>
    <lineage>
        <taxon>Eukaryota</taxon>
        <taxon>Metazoa</taxon>
        <taxon>Ecdysozoa</taxon>
        <taxon>Arthropoda</taxon>
        <taxon>Chelicerata</taxon>
        <taxon>Arachnida</taxon>
        <taxon>Araneae</taxon>
        <taxon>Araneomorphae</taxon>
        <taxon>Entelegynae</taxon>
        <taxon>Araneoidea</taxon>
        <taxon>Araneidae</taxon>
        <taxon>Argiope</taxon>
    </lineage>
</organism>
<dbReference type="InterPro" id="IPR000719">
    <property type="entry name" value="Prot_kinase_dom"/>
</dbReference>
<name>A0A8T0E681_ARGBR</name>
<dbReference type="InterPro" id="IPR001245">
    <property type="entry name" value="Ser-Thr/Tyr_kinase_cat_dom"/>
</dbReference>
<keyword evidence="8" id="KW-1185">Reference proteome</keyword>
<dbReference type="PANTHER" id="PTHR46392">
    <property type="entry name" value="DUAL SERINE/THREONINE AND TYROSINE PROTEIN KINASE"/>
    <property type="match status" value="1"/>
</dbReference>
<evidence type="ECO:0000313" key="8">
    <source>
        <dbReference type="Proteomes" id="UP000807504"/>
    </source>
</evidence>
<feature type="domain" description="Protein kinase" evidence="6">
    <location>
        <begin position="403"/>
        <end position="747"/>
    </location>
</feature>
<reference evidence="7" key="1">
    <citation type="journal article" date="2020" name="bioRxiv">
        <title>Chromosome-level reference genome of the European wasp spider Argiope bruennichi: a resource for studies on range expansion and evolutionary adaptation.</title>
        <authorList>
            <person name="Sheffer M.M."/>
            <person name="Hoppe A."/>
            <person name="Krehenwinkel H."/>
            <person name="Uhl G."/>
            <person name="Kuss A.W."/>
            <person name="Jensen L."/>
            <person name="Jensen C."/>
            <person name="Gillespie R.G."/>
            <person name="Hoff K.J."/>
            <person name="Prost S."/>
        </authorList>
    </citation>
    <scope>NUCLEOTIDE SEQUENCE</scope>
</reference>
<dbReference type="AlphaFoldDB" id="A0A8T0E681"/>
<protein>
    <submittedName>
        <fullName evidence="7">Dual serine/threonine and tyrosine protein like</fullName>
    </submittedName>
</protein>
<evidence type="ECO:0000256" key="2">
    <source>
        <dbReference type="ARBA" id="ARBA00022490"/>
    </source>
</evidence>
<gene>
    <name evidence="7" type="ORF">HNY73_019816</name>
</gene>
<dbReference type="SUPFAM" id="SSF56112">
    <property type="entry name" value="Protein kinase-like (PK-like)"/>
    <property type="match status" value="1"/>
</dbReference>
<dbReference type="GO" id="GO:0004674">
    <property type="term" value="F:protein serine/threonine kinase activity"/>
    <property type="evidence" value="ECO:0007669"/>
    <property type="project" value="UniProtKB-KW"/>
</dbReference>
<dbReference type="GO" id="GO:0005737">
    <property type="term" value="C:cytoplasm"/>
    <property type="evidence" value="ECO:0007669"/>
    <property type="project" value="UniProtKB-SubCell"/>
</dbReference>
<dbReference type="EMBL" id="JABXBU010002230">
    <property type="protein sequence ID" value="KAF8766786.1"/>
    <property type="molecule type" value="Genomic_DNA"/>
</dbReference>
<keyword evidence="5" id="KW-0418">Kinase</keyword>
<keyword evidence="4" id="KW-0808">Transferase</keyword>
<dbReference type="GO" id="GO:0045743">
    <property type="term" value="P:positive regulation of fibroblast growth factor receptor signaling pathway"/>
    <property type="evidence" value="ECO:0007669"/>
    <property type="project" value="TreeGrafter"/>
</dbReference>
<dbReference type="GO" id="GO:0043066">
    <property type="term" value="P:negative regulation of apoptotic process"/>
    <property type="evidence" value="ECO:0007669"/>
    <property type="project" value="TreeGrafter"/>
</dbReference>
<evidence type="ECO:0000256" key="4">
    <source>
        <dbReference type="ARBA" id="ARBA00022679"/>
    </source>
</evidence>